<evidence type="ECO:0000313" key="2">
    <source>
        <dbReference type="Proteomes" id="UP000265631"/>
    </source>
</evidence>
<keyword evidence="1" id="KW-0067">ATP-binding</keyword>
<dbReference type="Proteomes" id="UP000265631">
    <property type="component" value="Unassembled WGS sequence"/>
</dbReference>
<evidence type="ECO:0000313" key="1">
    <source>
        <dbReference type="EMBL" id="RFN40806.1"/>
    </source>
</evidence>
<keyword evidence="1" id="KW-0547">Nucleotide-binding</keyword>
<comment type="caution">
    <text evidence="1">The sequence shown here is derived from an EMBL/GenBank/DDBJ whole genome shotgun (WGS) entry which is preliminary data.</text>
</comment>
<name>A0A395M4F1_9HYPO</name>
<accession>A0A395M4F1</accession>
<sequence>MQFFKTIHDDNEQAFESEANSNIQTIDDKWDAKAWLNRC</sequence>
<proteinExistence type="predicted"/>
<keyword evidence="1" id="KW-0378">Hydrolase</keyword>
<organism evidence="1 2">
    <name type="scientific">Fusarium flagelliforme</name>
    <dbReference type="NCBI Taxonomy" id="2675880"/>
    <lineage>
        <taxon>Eukaryota</taxon>
        <taxon>Fungi</taxon>
        <taxon>Dikarya</taxon>
        <taxon>Ascomycota</taxon>
        <taxon>Pezizomycotina</taxon>
        <taxon>Sordariomycetes</taxon>
        <taxon>Hypocreomycetidae</taxon>
        <taxon>Hypocreales</taxon>
        <taxon>Nectriaceae</taxon>
        <taxon>Fusarium</taxon>
        <taxon>Fusarium incarnatum-equiseti species complex</taxon>
    </lineage>
</organism>
<gene>
    <name evidence="1" type="ORF">FIE12Z_13029</name>
</gene>
<dbReference type="GO" id="GO:0004386">
    <property type="term" value="F:helicase activity"/>
    <property type="evidence" value="ECO:0007669"/>
    <property type="project" value="UniProtKB-KW"/>
</dbReference>
<protein>
    <submittedName>
        <fullName evidence="1">Putative ATP-dependent dna helicase q1</fullName>
    </submittedName>
</protein>
<keyword evidence="1" id="KW-0347">Helicase</keyword>
<feature type="non-terminal residue" evidence="1">
    <location>
        <position position="39"/>
    </location>
</feature>
<dbReference type="AlphaFoldDB" id="A0A395M4F1"/>
<dbReference type="STRING" id="2594813.A0A395M4F1"/>
<reference evidence="1 2" key="1">
    <citation type="journal article" date="2018" name="PLoS Pathog.">
        <title>Evolution of structural diversity of trichothecenes, a family of toxins produced by plant pathogenic and entomopathogenic fungi.</title>
        <authorList>
            <person name="Proctor R.H."/>
            <person name="McCormick S.P."/>
            <person name="Kim H.S."/>
            <person name="Cardoza R.E."/>
            <person name="Stanley A.M."/>
            <person name="Lindo L."/>
            <person name="Kelly A."/>
            <person name="Brown D.W."/>
            <person name="Lee T."/>
            <person name="Vaughan M.M."/>
            <person name="Alexander N.J."/>
            <person name="Busman M."/>
            <person name="Gutierrez S."/>
        </authorList>
    </citation>
    <scope>NUCLEOTIDE SEQUENCE [LARGE SCALE GENOMIC DNA]</scope>
    <source>
        <strain evidence="1 2">NRRL 13405</strain>
    </source>
</reference>
<keyword evidence="2" id="KW-1185">Reference proteome</keyword>
<dbReference type="EMBL" id="PXXK01000935">
    <property type="protein sequence ID" value="RFN40806.1"/>
    <property type="molecule type" value="Genomic_DNA"/>
</dbReference>